<keyword evidence="2" id="KW-0472">Membrane</keyword>
<evidence type="ECO:0000313" key="3">
    <source>
        <dbReference type="EMBL" id="NWK54824.1"/>
    </source>
</evidence>
<keyword evidence="4" id="KW-1185">Reference proteome</keyword>
<comment type="caution">
    <text evidence="3">The sequence shown here is derived from an EMBL/GenBank/DDBJ whole genome shotgun (WGS) entry which is preliminary data.</text>
</comment>
<evidence type="ECO:0000256" key="2">
    <source>
        <dbReference type="SAM" id="Phobius"/>
    </source>
</evidence>
<sequence>MPKKKLVMRRDGTLKTVVRKSASHEKRQAEHRHRRGYKPFADSPLPEMGWGKMLGVVLLWAMMFGSLVALFVWLI</sequence>
<dbReference type="RefSeq" id="WP_178931328.1">
    <property type="nucleotide sequence ID" value="NZ_JACBAZ010000001.1"/>
</dbReference>
<feature type="region of interest" description="Disordered" evidence="1">
    <location>
        <begin position="19"/>
        <end position="38"/>
    </location>
</feature>
<feature type="transmembrane region" description="Helical" evidence="2">
    <location>
        <begin position="53"/>
        <end position="74"/>
    </location>
</feature>
<evidence type="ECO:0000313" key="4">
    <source>
        <dbReference type="Proteomes" id="UP000557872"/>
    </source>
</evidence>
<dbReference type="AlphaFoldDB" id="A0A851GKY4"/>
<dbReference type="EMBL" id="JACBAZ010000001">
    <property type="protein sequence ID" value="NWK54824.1"/>
    <property type="molecule type" value="Genomic_DNA"/>
</dbReference>
<keyword evidence="2" id="KW-1133">Transmembrane helix</keyword>
<name>A0A851GKY4_9BACT</name>
<gene>
    <name evidence="3" type="ORF">HW115_04340</name>
</gene>
<keyword evidence="2" id="KW-0812">Transmembrane</keyword>
<protein>
    <submittedName>
        <fullName evidence="3">Uncharacterized protein</fullName>
    </submittedName>
</protein>
<dbReference type="Proteomes" id="UP000557872">
    <property type="component" value="Unassembled WGS sequence"/>
</dbReference>
<accession>A0A851GKY4</accession>
<reference evidence="3 4" key="1">
    <citation type="submission" date="2020-07" db="EMBL/GenBank/DDBJ databases">
        <title>Roseicoccus Jingziensis gen. nov., sp. nov., isolated from coastal seawater.</title>
        <authorList>
            <person name="Feng X."/>
        </authorList>
    </citation>
    <scope>NUCLEOTIDE SEQUENCE [LARGE SCALE GENOMIC DNA]</scope>
    <source>
        <strain evidence="3 4">N1E253</strain>
    </source>
</reference>
<evidence type="ECO:0000256" key="1">
    <source>
        <dbReference type="SAM" id="MobiDB-lite"/>
    </source>
</evidence>
<proteinExistence type="predicted"/>
<organism evidence="3 4">
    <name type="scientific">Oceaniferula marina</name>
    <dbReference type="NCBI Taxonomy" id="2748318"/>
    <lineage>
        <taxon>Bacteria</taxon>
        <taxon>Pseudomonadati</taxon>
        <taxon>Verrucomicrobiota</taxon>
        <taxon>Verrucomicrobiia</taxon>
        <taxon>Verrucomicrobiales</taxon>
        <taxon>Verrucomicrobiaceae</taxon>
        <taxon>Oceaniferula</taxon>
    </lineage>
</organism>